<reference evidence="1 2" key="1">
    <citation type="journal article" date="2018" name="Nat. Ecol. Evol.">
        <title>Pezizomycetes genomes reveal the molecular basis of ectomycorrhizal truffle lifestyle.</title>
        <authorList>
            <person name="Murat C."/>
            <person name="Payen T."/>
            <person name="Noel B."/>
            <person name="Kuo A."/>
            <person name="Morin E."/>
            <person name="Chen J."/>
            <person name="Kohler A."/>
            <person name="Krizsan K."/>
            <person name="Balestrini R."/>
            <person name="Da Silva C."/>
            <person name="Montanini B."/>
            <person name="Hainaut M."/>
            <person name="Levati E."/>
            <person name="Barry K.W."/>
            <person name="Belfiori B."/>
            <person name="Cichocki N."/>
            <person name="Clum A."/>
            <person name="Dockter R.B."/>
            <person name="Fauchery L."/>
            <person name="Guy J."/>
            <person name="Iotti M."/>
            <person name="Le Tacon F."/>
            <person name="Lindquist E.A."/>
            <person name="Lipzen A."/>
            <person name="Malagnac F."/>
            <person name="Mello A."/>
            <person name="Molinier V."/>
            <person name="Miyauchi S."/>
            <person name="Poulain J."/>
            <person name="Riccioni C."/>
            <person name="Rubini A."/>
            <person name="Sitrit Y."/>
            <person name="Splivallo R."/>
            <person name="Traeger S."/>
            <person name="Wang M."/>
            <person name="Zifcakova L."/>
            <person name="Wipf D."/>
            <person name="Zambonelli A."/>
            <person name="Paolocci F."/>
            <person name="Nowrousian M."/>
            <person name="Ottonello S."/>
            <person name="Baldrian P."/>
            <person name="Spatafora J.W."/>
            <person name="Henrissat B."/>
            <person name="Nagy L.G."/>
            <person name="Aury J.M."/>
            <person name="Wincker P."/>
            <person name="Grigoriev I.V."/>
            <person name="Bonfante P."/>
            <person name="Martin F.M."/>
        </authorList>
    </citation>
    <scope>NUCLEOTIDE SEQUENCE [LARGE SCALE GENOMIC DNA]</scope>
    <source>
        <strain evidence="1 2">ATCC MYA-4762</strain>
    </source>
</reference>
<dbReference type="InParanoid" id="A0A3N4LWJ3"/>
<name>A0A3N4LWJ3_9PEZI</name>
<proteinExistence type="predicted"/>
<dbReference type="Proteomes" id="UP000267821">
    <property type="component" value="Unassembled WGS sequence"/>
</dbReference>
<sequence length="88" mass="10136">MPRSYQRSVLLANIVKMMEQLIRLIKHVSGKVLIELLEELWMVYKVISARRYMGCSVGIWLAQANQREGQGTKAVPRCCNCSYHHPGF</sequence>
<dbReference type="AlphaFoldDB" id="A0A3N4LWJ3"/>
<evidence type="ECO:0000313" key="1">
    <source>
        <dbReference type="EMBL" id="RPB26068.1"/>
    </source>
</evidence>
<dbReference type="OrthoDB" id="5463630at2759"/>
<accession>A0A3N4LWJ3</accession>
<evidence type="ECO:0000313" key="2">
    <source>
        <dbReference type="Proteomes" id="UP000267821"/>
    </source>
</evidence>
<organism evidence="1 2">
    <name type="scientific">Terfezia boudieri ATCC MYA-4762</name>
    <dbReference type="NCBI Taxonomy" id="1051890"/>
    <lineage>
        <taxon>Eukaryota</taxon>
        <taxon>Fungi</taxon>
        <taxon>Dikarya</taxon>
        <taxon>Ascomycota</taxon>
        <taxon>Pezizomycotina</taxon>
        <taxon>Pezizomycetes</taxon>
        <taxon>Pezizales</taxon>
        <taxon>Pezizaceae</taxon>
        <taxon>Terfezia</taxon>
    </lineage>
</organism>
<keyword evidence="2" id="KW-1185">Reference proteome</keyword>
<protein>
    <submittedName>
        <fullName evidence="1">Uncharacterized protein</fullName>
    </submittedName>
</protein>
<gene>
    <name evidence="1" type="ORF">L211DRAFT_74684</name>
</gene>
<dbReference type="EMBL" id="ML121536">
    <property type="protein sequence ID" value="RPB26068.1"/>
    <property type="molecule type" value="Genomic_DNA"/>
</dbReference>